<dbReference type="OrthoDB" id="417891at2759"/>
<dbReference type="PRINTS" id="PR00081">
    <property type="entry name" value="GDHRDH"/>
</dbReference>
<reference evidence="4" key="2">
    <citation type="submission" date="2022-10" db="EMBL/GenBank/DDBJ databases">
        <authorList>
            <consortium name="ENA_rothamsted_submissions"/>
            <consortium name="culmorum"/>
            <person name="King R."/>
        </authorList>
    </citation>
    <scope>NUCLEOTIDE SEQUENCE</scope>
</reference>
<dbReference type="FunFam" id="3.40.50.720:FF:000047">
    <property type="entry name" value="NADP-dependent L-serine/L-allo-threonine dehydrogenase"/>
    <property type="match status" value="1"/>
</dbReference>
<evidence type="ECO:0000256" key="3">
    <source>
        <dbReference type="RuleBase" id="RU000363"/>
    </source>
</evidence>
<accession>A0A9N9WWE1</accession>
<dbReference type="PANTHER" id="PTHR43115">
    <property type="entry name" value="DEHYDROGENASE/REDUCTASE SDR FAMILY MEMBER 11"/>
    <property type="match status" value="1"/>
</dbReference>
<sequence length="244" mass="27046">MDKWNNKTAVVTGASSGIGAAIIKELANNGLTVIGLARRVENIEEIAKEFDEKIFAYKCDIGDLNSIKAAFKWIEEKFEKINIIINNAGMIAGVRIFDEGEEAEQKMISTIDVNFTGLVHCTREAVRLIKKSEDYGMIINVSSIRDSNIPFTSWPTIYPPTKHAVKAFSEIARQELIVSEHDKIKVSNISPGLVKTGILSDQSFYDTRPHLASDDVAQAVVYLLSTPYNVNVTQLTIKPVGEKE</sequence>
<comment type="similarity">
    <text evidence="1 3">Belongs to the short-chain dehydrogenases/reductases (SDR) family.</text>
</comment>
<evidence type="ECO:0000313" key="4">
    <source>
        <dbReference type="EMBL" id="CAG9811810.1"/>
    </source>
</evidence>
<reference evidence="4" key="1">
    <citation type="submission" date="2022-01" db="EMBL/GenBank/DDBJ databases">
        <authorList>
            <person name="King R."/>
        </authorList>
    </citation>
    <scope>NUCLEOTIDE SEQUENCE</scope>
</reference>
<dbReference type="InterPro" id="IPR002347">
    <property type="entry name" value="SDR_fam"/>
</dbReference>
<evidence type="ECO:0000256" key="1">
    <source>
        <dbReference type="ARBA" id="ARBA00006484"/>
    </source>
</evidence>
<dbReference type="Gene3D" id="3.40.50.720">
    <property type="entry name" value="NAD(P)-binding Rossmann-like Domain"/>
    <property type="match status" value="1"/>
</dbReference>
<dbReference type="SUPFAM" id="SSF51735">
    <property type="entry name" value="NAD(P)-binding Rossmann-fold domains"/>
    <property type="match status" value="1"/>
</dbReference>
<protein>
    <submittedName>
        <fullName evidence="4">Uncharacterized protein</fullName>
    </submittedName>
</protein>
<evidence type="ECO:0000256" key="2">
    <source>
        <dbReference type="ARBA" id="ARBA00023002"/>
    </source>
</evidence>
<keyword evidence="5" id="KW-1185">Reference proteome</keyword>
<proteinExistence type="inferred from homology"/>
<dbReference type="AlphaFoldDB" id="A0A9N9WWE1"/>
<gene>
    <name evidence="4" type="ORF">CHIRRI_LOCUS14617</name>
</gene>
<organism evidence="4 5">
    <name type="scientific">Chironomus riparius</name>
    <dbReference type="NCBI Taxonomy" id="315576"/>
    <lineage>
        <taxon>Eukaryota</taxon>
        <taxon>Metazoa</taxon>
        <taxon>Ecdysozoa</taxon>
        <taxon>Arthropoda</taxon>
        <taxon>Hexapoda</taxon>
        <taxon>Insecta</taxon>
        <taxon>Pterygota</taxon>
        <taxon>Neoptera</taxon>
        <taxon>Endopterygota</taxon>
        <taxon>Diptera</taxon>
        <taxon>Nematocera</taxon>
        <taxon>Chironomoidea</taxon>
        <taxon>Chironomidae</taxon>
        <taxon>Chironominae</taxon>
        <taxon>Chironomus</taxon>
    </lineage>
</organism>
<dbReference type="GO" id="GO:0016616">
    <property type="term" value="F:oxidoreductase activity, acting on the CH-OH group of donors, NAD or NADP as acceptor"/>
    <property type="evidence" value="ECO:0007669"/>
    <property type="project" value="UniProtKB-ARBA"/>
</dbReference>
<keyword evidence="2" id="KW-0560">Oxidoreductase</keyword>
<evidence type="ECO:0000313" key="5">
    <source>
        <dbReference type="Proteomes" id="UP001153620"/>
    </source>
</evidence>
<name>A0A9N9WWE1_9DIPT</name>
<dbReference type="EMBL" id="OU895880">
    <property type="protein sequence ID" value="CAG9811810.1"/>
    <property type="molecule type" value="Genomic_DNA"/>
</dbReference>
<dbReference type="Proteomes" id="UP001153620">
    <property type="component" value="Chromosome 4"/>
</dbReference>
<dbReference type="PRINTS" id="PR00080">
    <property type="entry name" value="SDRFAMILY"/>
</dbReference>
<dbReference type="PANTHER" id="PTHR43115:SF4">
    <property type="entry name" value="DEHYDROGENASE_REDUCTASE SDR FAMILY MEMBER 11"/>
    <property type="match status" value="1"/>
</dbReference>
<dbReference type="Pfam" id="PF00106">
    <property type="entry name" value="adh_short"/>
    <property type="match status" value="1"/>
</dbReference>
<dbReference type="InterPro" id="IPR036291">
    <property type="entry name" value="NAD(P)-bd_dom_sf"/>
</dbReference>